<dbReference type="PANTHER" id="PTHR37218:SF2">
    <property type="entry name" value="COILED-COIL PROTEIN"/>
    <property type="match status" value="1"/>
</dbReference>
<evidence type="ECO:0000313" key="2">
    <source>
        <dbReference type="EMBL" id="PKI67077.1"/>
    </source>
</evidence>
<dbReference type="STRING" id="22663.A0A2I0KF03"/>
<feature type="compositionally biased region" description="Low complexity" evidence="1">
    <location>
        <begin position="69"/>
        <end position="82"/>
    </location>
</feature>
<sequence>MAQPEGRKAAVGLLAATRAEGAPRQTEMVGKGKKRRERNYRSAHGGNTTLPPPPDFSKLDALPSKLRRLISFTSLSSSPLHDSSNDNQRESKRRDTDPDKKSSLKDEPSSKSMTEFGDHYDRPISSEPTEEITEDVTDKKKKRKRKRGQVEDLRFQSLVEESSRRKERRKKRQKEYKEAKKNKHQKANEEENLDFPRHEKVKFGDVVEAPPKLVAVPKGLKTHLDASKERIRLQAVEAYRNRKGWASRPGSHRPPLVDTLLQP</sequence>
<comment type="caution">
    <text evidence="2">The sequence shown here is derived from an EMBL/GenBank/DDBJ whole genome shotgun (WGS) entry which is preliminary data.</text>
</comment>
<name>A0A2I0KF03_PUNGR</name>
<gene>
    <name evidence="2" type="ORF">CRG98_012498</name>
</gene>
<feature type="compositionally biased region" description="Basic and acidic residues" evidence="1">
    <location>
        <begin position="83"/>
        <end position="109"/>
    </location>
</feature>
<accession>A0A2I0KF03</accession>
<organism evidence="2 3">
    <name type="scientific">Punica granatum</name>
    <name type="common">Pomegranate</name>
    <dbReference type="NCBI Taxonomy" id="22663"/>
    <lineage>
        <taxon>Eukaryota</taxon>
        <taxon>Viridiplantae</taxon>
        <taxon>Streptophyta</taxon>
        <taxon>Embryophyta</taxon>
        <taxon>Tracheophyta</taxon>
        <taxon>Spermatophyta</taxon>
        <taxon>Magnoliopsida</taxon>
        <taxon>eudicotyledons</taxon>
        <taxon>Gunneridae</taxon>
        <taxon>Pentapetalae</taxon>
        <taxon>rosids</taxon>
        <taxon>malvids</taxon>
        <taxon>Myrtales</taxon>
        <taxon>Lythraceae</taxon>
        <taxon>Punica</taxon>
    </lineage>
</organism>
<dbReference type="EMBL" id="PGOL01000643">
    <property type="protein sequence ID" value="PKI67077.1"/>
    <property type="molecule type" value="Genomic_DNA"/>
</dbReference>
<evidence type="ECO:0000256" key="1">
    <source>
        <dbReference type="SAM" id="MobiDB-lite"/>
    </source>
</evidence>
<proteinExistence type="predicted"/>
<reference evidence="2 3" key="1">
    <citation type="submission" date="2017-11" db="EMBL/GenBank/DDBJ databases">
        <title>De-novo sequencing of pomegranate (Punica granatum L.) genome.</title>
        <authorList>
            <person name="Akparov Z."/>
            <person name="Amiraslanov A."/>
            <person name="Hajiyeva S."/>
            <person name="Abbasov M."/>
            <person name="Kaur K."/>
            <person name="Hamwieh A."/>
            <person name="Solovyev V."/>
            <person name="Salamov A."/>
            <person name="Braich B."/>
            <person name="Kosarev P."/>
            <person name="Mahmoud A."/>
            <person name="Hajiyev E."/>
            <person name="Babayeva S."/>
            <person name="Izzatullayeva V."/>
            <person name="Mammadov A."/>
            <person name="Mammadov A."/>
            <person name="Sharifova S."/>
            <person name="Ojaghi J."/>
            <person name="Eynullazada K."/>
            <person name="Bayramov B."/>
            <person name="Abdulazimova A."/>
            <person name="Shahmuradov I."/>
        </authorList>
    </citation>
    <scope>NUCLEOTIDE SEQUENCE [LARGE SCALE GENOMIC DNA]</scope>
    <source>
        <strain evidence="3">cv. AG2017</strain>
        <tissue evidence="2">Leaf</tissue>
    </source>
</reference>
<dbReference type="PANTHER" id="PTHR37218">
    <property type="entry name" value="COILED-COIL PROTEIN"/>
    <property type="match status" value="1"/>
</dbReference>
<feature type="region of interest" description="Disordered" evidence="1">
    <location>
        <begin position="242"/>
        <end position="263"/>
    </location>
</feature>
<feature type="region of interest" description="Disordered" evidence="1">
    <location>
        <begin position="1"/>
        <end position="196"/>
    </location>
</feature>
<dbReference type="Proteomes" id="UP000233551">
    <property type="component" value="Unassembled WGS sequence"/>
</dbReference>
<keyword evidence="3" id="KW-1185">Reference proteome</keyword>
<evidence type="ECO:0000313" key="3">
    <source>
        <dbReference type="Proteomes" id="UP000233551"/>
    </source>
</evidence>
<dbReference type="AlphaFoldDB" id="A0A2I0KF03"/>
<feature type="compositionally biased region" description="Basic residues" evidence="1">
    <location>
        <begin position="165"/>
        <end position="185"/>
    </location>
</feature>
<feature type="compositionally biased region" description="Basic and acidic residues" evidence="1">
    <location>
        <begin position="186"/>
        <end position="196"/>
    </location>
</feature>
<protein>
    <submittedName>
        <fullName evidence="2">Uncharacterized protein</fullName>
    </submittedName>
</protein>